<evidence type="ECO:0000313" key="1">
    <source>
        <dbReference type="EMBL" id="KAK2031271.1"/>
    </source>
</evidence>
<dbReference type="AlphaFoldDB" id="A0AAD9M250"/>
<organism evidence="1 2">
    <name type="scientific">Colletotrichum zoysiae</name>
    <dbReference type="NCBI Taxonomy" id="1216348"/>
    <lineage>
        <taxon>Eukaryota</taxon>
        <taxon>Fungi</taxon>
        <taxon>Dikarya</taxon>
        <taxon>Ascomycota</taxon>
        <taxon>Pezizomycotina</taxon>
        <taxon>Sordariomycetes</taxon>
        <taxon>Hypocreomycetidae</taxon>
        <taxon>Glomerellales</taxon>
        <taxon>Glomerellaceae</taxon>
        <taxon>Colletotrichum</taxon>
        <taxon>Colletotrichum graminicola species complex</taxon>
    </lineage>
</organism>
<accession>A0AAD9M250</accession>
<name>A0AAD9M250_9PEZI</name>
<evidence type="ECO:0000313" key="2">
    <source>
        <dbReference type="Proteomes" id="UP001232148"/>
    </source>
</evidence>
<sequence>MQAFQRLITETRHWFVRSRCAWYPDSSTNPVLRPLHARKHPVVTFTACNPLHIEKPLHQSRLFPPVMTVMPVTQPYQPTPDKRDVSSHISTRTFALERSVRVRVHAIRRYQPTLKLTRKREPKVEAGPITAQPQLANHLEPTRLPLPLPIHNGCRPRPAPNVGTRCSARRGAIKKKFFLLPSCLPVPTN</sequence>
<comment type="caution">
    <text evidence="1">The sequence shown here is derived from an EMBL/GenBank/DDBJ whole genome shotgun (WGS) entry which is preliminary data.</text>
</comment>
<keyword evidence="2" id="KW-1185">Reference proteome</keyword>
<gene>
    <name evidence="1" type="ORF">LX32DRAFT_284587</name>
</gene>
<dbReference type="EMBL" id="MU842842">
    <property type="protein sequence ID" value="KAK2031271.1"/>
    <property type="molecule type" value="Genomic_DNA"/>
</dbReference>
<dbReference type="Proteomes" id="UP001232148">
    <property type="component" value="Unassembled WGS sequence"/>
</dbReference>
<reference evidence="1" key="1">
    <citation type="submission" date="2021-06" db="EMBL/GenBank/DDBJ databases">
        <title>Comparative genomics, transcriptomics and evolutionary studies reveal genomic signatures of adaptation to plant cell wall in hemibiotrophic fungi.</title>
        <authorList>
            <consortium name="DOE Joint Genome Institute"/>
            <person name="Baroncelli R."/>
            <person name="Diaz J.F."/>
            <person name="Benocci T."/>
            <person name="Peng M."/>
            <person name="Battaglia E."/>
            <person name="Haridas S."/>
            <person name="Andreopoulos W."/>
            <person name="Labutti K."/>
            <person name="Pangilinan J."/>
            <person name="Floch G.L."/>
            <person name="Makela M.R."/>
            <person name="Henrissat B."/>
            <person name="Grigoriev I.V."/>
            <person name="Crouch J.A."/>
            <person name="De Vries R.P."/>
            <person name="Sukno S.A."/>
            <person name="Thon M.R."/>
        </authorList>
    </citation>
    <scope>NUCLEOTIDE SEQUENCE</scope>
    <source>
        <strain evidence="1">MAFF235873</strain>
    </source>
</reference>
<protein>
    <submittedName>
        <fullName evidence="1">Uncharacterized protein</fullName>
    </submittedName>
</protein>
<proteinExistence type="predicted"/>